<dbReference type="Pfam" id="PF00593">
    <property type="entry name" value="TonB_dep_Rec_b-barrel"/>
    <property type="match status" value="1"/>
</dbReference>
<organism evidence="15 16">
    <name type="scientific">Cupriavidus basilensis</name>
    <dbReference type="NCBI Taxonomy" id="68895"/>
    <lineage>
        <taxon>Bacteria</taxon>
        <taxon>Pseudomonadati</taxon>
        <taxon>Pseudomonadota</taxon>
        <taxon>Betaproteobacteria</taxon>
        <taxon>Burkholderiales</taxon>
        <taxon>Burkholderiaceae</taxon>
        <taxon>Cupriavidus</taxon>
    </lineage>
</organism>
<evidence type="ECO:0000259" key="14">
    <source>
        <dbReference type="Pfam" id="PF07715"/>
    </source>
</evidence>
<keyword evidence="4 10" id="KW-1134">Transmembrane beta strand</keyword>
<dbReference type="SUPFAM" id="SSF56935">
    <property type="entry name" value="Porins"/>
    <property type="match status" value="1"/>
</dbReference>
<dbReference type="CDD" id="cd01347">
    <property type="entry name" value="ligand_gated_channel"/>
    <property type="match status" value="1"/>
</dbReference>
<dbReference type="NCBIfam" id="TIGR01783">
    <property type="entry name" value="TonB-siderophor"/>
    <property type="match status" value="1"/>
</dbReference>
<feature type="chain" id="PRO_5002185842" evidence="12">
    <location>
        <begin position="24"/>
        <end position="699"/>
    </location>
</feature>
<evidence type="ECO:0000256" key="7">
    <source>
        <dbReference type="ARBA" id="ARBA00023136"/>
    </source>
</evidence>
<evidence type="ECO:0000256" key="4">
    <source>
        <dbReference type="ARBA" id="ARBA00022452"/>
    </source>
</evidence>
<dbReference type="InterPro" id="IPR037066">
    <property type="entry name" value="Plug_dom_sf"/>
</dbReference>
<comment type="subcellular location">
    <subcellularLocation>
        <location evidence="1 10">Cell outer membrane</location>
        <topology evidence="1 10">Multi-pass membrane protein</topology>
    </subcellularLocation>
</comment>
<evidence type="ECO:0000256" key="10">
    <source>
        <dbReference type="PROSITE-ProRule" id="PRU01360"/>
    </source>
</evidence>
<name>A0A0C4YT79_9BURK</name>
<comment type="similarity">
    <text evidence="2 10 11">Belongs to the TonB-dependent receptor family.</text>
</comment>
<keyword evidence="7 10" id="KW-0472">Membrane</keyword>
<dbReference type="PANTHER" id="PTHR32552:SF90">
    <property type="entry name" value="METAL-PSEUDOPALINE RECEPTOR CNTO"/>
    <property type="match status" value="1"/>
</dbReference>
<dbReference type="AlphaFoldDB" id="A0A0C4YT79"/>
<dbReference type="EMBL" id="CP010537">
    <property type="protein sequence ID" value="AJG23876.1"/>
    <property type="molecule type" value="Genomic_DNA"/>
</dbReference>
<dbReference type="InterPro" id="IPR000531">
    <property type="entry name" value="Beta-barrel_TonB"/>
</dbReference>
<evidence type="ECO:0000256" key="12">
    <source>
        <dbReference type="SAM" id="SignalP"/>
    </source>
</evidence>
<dbReference type="GO" id="GO:0009279">
    <property type="term" value="C:cell outer membrane"/>
    <property type="evidence" value="ECO:0007669"/>
    <property type="project" value="UniProtKB-SubCell"/>
</dbReference>
<keyword evidence="12" id="KW-0732">Signal</keyword>
<dbReference type="InterPro" id="IPR036942">
    <property type="entry name" value="Beta-barrel_TonB_sf"/>
</dbReference>
<dbReference type="GO" id="GO:0015891">
    <property type="term" value="P:siderophore transport"/>
    <property type="evidence" value="ECO:0007669"/>
    <property type="project" value="InterPro"/>
</dbReference>
<keyword evidence="5 10" id="KW-0812">Transmembrane</keyword>
<sequence length="699" mass="74797">MLTRQLIAPAALGCLFSPVMALAAPDAETTLPSVTVSAAEDPRADTGFATRRAAGVTKSGASAADSAQSITVITRDLMDSQQAQTLGDALANSAGVVTNVYGRRGWDDFIIRGQRASESVFVDGLLVESNNRVAQELFGAERVEVLKGPASVLFGKVQPGGMVNIVSKRPRPERFGELGLTVGNYGLRQVTADVGTPLSENGKAALRVNALAMNSDDATDYVYYRNRYIAPSLSLDLGARTDLTLLASHNARQYVRQQGLPVNGTLTANRNGTLPNSRFTGEPGLAPYDGEQNRLGYALTHRFDSGWTLNQNFRWQTLSLAGTLIAGGTMAVNSQLLNRSGTQQDFSGTTVGVDTNLQRRFEIAGQQHEITLGVDYNRSNESRLQRTCRVAALNVYNPVYGAAVNCPSAYSLNQEDNVSTLGFYARDQVRLAERWLLTAGLRHDTARTSTTDRLAATRLDDTARAVTGSAGLMFDLTSWARPYVSYATSFLPNSGTDVNGSTFKPETGRQAEVGIKFDLPNKSGLLTLSAFDLTRRNVLSSDPVNTGFSIATGAQRTRGLEAELTADLGGGWSLAGAYAYIASEVTEDTVAANVGKPLNNVSRHSVSLWGTKHFRGPLAGWYAGAGMRAQSAKGGYTFNYTVPGYAVADLGVGYVASHWKAALNVKNVFDKAYYAGGLSNNIVPVGNPRTVMLNVALSY</sequence>
<evidence type="ECO:0000256" key="9">
    <source>
        <dbReference type="ARBA" id="ARBA00023237"/>
    </source>
</evidence>
<dbReference type="Proteomes" id="UP000031843">
    <property type="component" value="Chromosome secondary"/>
</dbReference>
<dbReference type="RefSeq" id="WP_043355843.1">
    <property type="nucleotide sequence ID" value="NZ_CP010537.1"/>
</dbReference>
<evidence type="ECO:0000256" key="5">
    <source>
        <dbReference type="ARBA" id="ARBA00022692"/>
    </source>
</evidence>
<dbReference type="STRING" id="68895.RR42_s2294"/>
<reference evidence="15 16" key="1">
    <citation type="journal article" date="2015" name="Genome Announc.">
        <title>Complete Genome Sequence of Cupriavidus basilensis 4G11, Isolated from the Oak Ridge Field Research Center Site.</title>
        <authorList>
            <person name="Ray J."/>
            <person name="Waters R.J."/>
            <person name="Skerker J.M."/>
            <person name="Kuehl J.V."/>
            <person name="Price M.N."/>
            <person name="Huang J."/>
            <person name="Chakraborty R."/>
            <person name="Arkin A.P."/>
            <person name="Deutschbauer A."/>
        </authorList>
    </citation>
    <scope>NUCLEOTIDE SEQUENCE [LARGE SCALE GENOMIC DNA]</scope>
    <source>
        <strain evidence="15">4G11</strain>
    </source>
</reference>
<keyword evidence="6 11" id="KW-0798">TonB box</keyword>
<evidence type="ECO:0000256" key="3">
    <source>
        <dbReference type="ARBA" id="ARBA00022448"/>
    </source>
</evidence>
<evidence type="ECO:0000256" key="1">
    <source>
        <dbReference type="ARBA" id="ARBA00004571"/>
    </source>
</evidence>
<dbReference type="Gene3D" id="2.170.130.10">
    <property type="entry name" value="TonB-dependent receptor, plug domain"/>
    <property type="match status" value="1"/>
</dbReference>
<dbReference type="PANTHER" id="PTHR32552">
    <property type="entry name" value="FERRICHROME IRON RECEPTOR-RELATED"/>
    <property type="match status" value="1"/>
</dbReference>
<dbReference type="Pfam" id="PF07715">
    <property type="entry name" value="Plug"/>
    <property type="match status" value="1"/>
</dbReference>
<dbReference type="OrthoDB" id="127311at2"/>
<keyword evidence="9 10" id="KW-0998">Cell outer membrane</keyword>
<dbReference type="InterPro" id="IPR039426">
    <property type="entry name" value="TonB-dep_rcpt-like"/>
</dbReference>
<proteinExistence type="inferred from homology"/>
<evidence type="ECO:0000313" key="15">
    <source>
        <dbReference type="EMBL" id="AJG23876.1"/>
    </source>
</evidence>
<evidence type="ECO:0000259" key="13">
    <source>
        <dbReference type="Pfam" id="PF00593"/>
    </source>
</evidence>
<accession>A0A0C4YT79</accession>
<keyword evidence="3 10" id="KW-0813">Transport</keyword>
<feature type="signal peptide" evidence="12">
    <location>
        <begin position="1"/>
        <end position="23"/>
    </location>
</feature>
<evidence type="ECO:0000256" key="11">
    <source>
        <dbReference type="RuleBase" id="RU003357"/>
    </source>
</evidence>
<dbReference type="GO" id="GO:0015344">
    <property type="term" value="F:siderophore uptake transmembrane transporter activity"/>
    <property type="evidence" value="ECO:0007669"/>
    <property type="project" value="TreeGrafter"/>
</dbReference>
<dbReference type="InterPro" id="IPR012910">
    <property type="entry name" value="Plug_dom"/>
</dbReference>
<evidence type="ECO:0000256" key="2">
    <source>
        <dbReference type="ARBA" id="ARBA00009810"/>
    </source>
</evidence>
<keyword evidence="16" id="KW-1185">Reference proteome</keyword>
<dbReference type="GO" id="GO:0038023">
    <property type="term" value="F:signaling receptor activity"/>
    <property type="evidence" value="ECO:0007669"/>
    <property type="project" value="InterPro"/>
</dbReference>
<evidence type="ECO:0000256" key="8">
    <source>
        <dbReference type="ARBA" id="ARBA00023170"/>
    </source>
</evidence>
<gene>
    <name evidence="15" type="ORF">RR42_s2294</name>
</gene>
<feature type="domain" description="TonB-dependent receptor plug" evidence="14">
    <location>
        <begin position="64"/>
        <end position="161"/>
    </location>
</feature>
<evidence type="ECO:0000256" key="6">
    <source>
        <dbReference type="ARBA" id="ARBA00023077"/>
    </source>
</evidence>
<dbReference type="KEGG" id="cbw:RR42_s2294"/>
<protein>
    <submittedName>
        <fullName evidence="15">TonB-dependent siderophore receptor</fullName>
    </submittedName>
</protein>
<evidence type="ECO:0000313" key="16">
    <source>
        <dbReference type="Proteomes" id="UP000031843"/>
    </source>
</evidence>
<dbReference type="PROSITE" id="PS52016">
    <property type="entry name" value="TONB_DEPENDENT_REC_3"/>
    <property type="match status" value="1"/>
</dbReference>
<feature type="domain" description="TonB-dependent receptor-like beta-barrel" evidence="13">
    <location>
        <begin position="254"/>
        <end position="668"/>
    </location>
</feature>
<keyword evidence="8 15" id="KW-0675">Receptor</keyword>
<dbReference type="Gene3D" id="2.40.170.20">
    <property type="entry name" value="TonB-dependent receptor, beta-barrel domain"/>
    <property type="match status" value="1"/>
</dbReference>
<dbReference type="InterPro" id="IPR010105">
    <property type="entry name" value="TonB_sidphr_rcpt"/>
</dbReference>